<comment type="caution">
    <text evidence="1">The sequence shown here is derived from an EMBL/GenBank/DDBJ whole genome shotgun (WGS) entry which is preliminary data.</text>
</comment>
<gene>
    <name evidence="1" type="ORF">OIU77_008771</name>
</gene>
<reference evidence="1" key="2">
    <citation type="journal article" date="2023" name="Int. J. Mol. Sci.">
        <title>De Novo Assembly and Annotation of 11 Diverse Shrub Willow (Salix) Genomes Reveals Novel Gene Organization in Sex-Linked Regions.</title>
        <authorList>
            <person name="Hyden B."/>
            <person name="Feng K."/>
            <person name="Yates T.B."/>
            <person name="Jawdy S."/>
            <person name="Cereghino C."/>
            <person name="Smart L.B."/>
            <person name="Muchero W."/>
        </authorList>
    </citation>
    <scope>NUCLEOTIDE SEQUENCE</scope>
    <source>
        <tissue evidence="1">Shoot tip</tissue>
    </source>
</reference>
<proteinExistence type="predicted"/>
<evidence type="ECO:0008006" key="3">
    <source>
        <dbReference type="Google" id="ProtNLM"/>
    </source>
</evidence>
<reference evidence="1" key="1">
    <citation type="submission" date="2022-10" db="EMBL/GenBank/DDBJ databases">
        <authorList>
            <person name="Hyden B.L."/>
            <person name="Feng K."/>
            <person name="Yates T."/>
            <person name="Jawdy S."/>
            <person name="Smart L.B."/>
            <person name="Muchero W."/>
        </authorList>
    </citation>
    <scope>NUCLEOTIDE SEQUENCE</scope>
    <source>
        <tissue evidence="1">Shoot tip</tissue>
    </source>
</reference>
<dbReference type="EMBL" id="JAPFFI010000021">
    <property type="protein sequence ID" value="KAJ6332783.1"/>
    <property type="molecule type" value="Genomic_DNA"/>
</dbReference>
<keyword evidence="2" id="KW-1185">Reference proteome</keyword>
<name>A0ABQ9ACK3_9ROSI</name>
<protein>
    <recommendedName>
        <fullName evidence="3">Pollen Ole e 1 allergen and extensin family protein</fullName>
    </recommendedName>
</protein>
<sequence>MLLHDTWNGTVEAISVWWEDGNGSPESSEISVPITDFREVFRGLVSAKSESGSGLLKTSSIPSYLEAYNETLEGVDDGEGSEIQVLMKSFARNTLDLGKQAMDSQLRKLVTGLFLLSAISVSGVKAWTGEIHGRVVCDVCGDSSIGPEDHVLEGAEVAVLCITKSGEVLNYQAFTNDKGVYTVAETMSESDRWDACLARPISSFHEHCTQLGETSTGVKFSYDRPSGFSHRVKPFVYIPAIVPAYCK</sequence>
<accession>A0ABQ9ACK3</accession>
<dbReference type="PANTHER" id="PTHR38400">
    <property type="entry name" value="OS02G0317800 PROTEIN"/>
    <property type="match status" value="1"/>
</dbReference>
<evidence type="ECO:0000313" key="2">
    <source>
        <dbReference type="Proteomes" id="UP001141253"/>
    </source>
</evidence>
<dbReference type="Proteomes" id="UP001141253">
    <property type="component" value="Chromosome 11"/>
</dbReference>
<dbReference type="Pfam" id="PF01190">
    <property type="entry name" value="Pollen_Ole_e_1"/>
    <property type="match status" value="1"/>
</dbReference>
<organism evidence="1 2">
    <name type="scientific">Salix suchowensis</name>
    <dbReference type="NCBI Taxonomy" id="1278906"/>
    <lineage>
        <taxon>Eukaryota</taxon>
        <taxon>Viridiplantae</taxon>
        <taxon>Streptophyta</taxon>
        <taxon>Embryophyta</taxon>
        <taxon>Tracheophyta</taxon>
        <taxon>Spermatophyta</taxon>
        <taxon>Magnoliopsida</taxon>
        <taxon>eudicotyledons</taxon>
        <taxon>Gunneridae</taxon>
        <taxon>Pentapetalae</taxon>
        <taxon>rosids</taxon>
        <taxon>fabids</taxon>
        <taxon>Malpighiales</taxon>
        <taxon>Salicaceae</taxon>
        <taxon>Saliceae</taxon>
        <taxon>Salix</taxon>
    </lineage>
</organism>
<evidence type="ECO:0000313" key="1">
    <source>
        <dbReference type="EMBL" id="KAJ6332783.1"/>
    </source>
</evidence>